<evidence type="ECO:0000256" key="1">
    <source>
        <dbReference type="ARBA" id="ARBA00000098"/>
    </source>
</evidence>
<evidence type="ECO:0000256" key="8">
    <source>
        <dbReference type="ARBA" id="ARBA00022723"/>
    </source>
</evidence>
<evidence type="ECO:0000256" key="10">
    <source>
        <dbReference type="ARBA" id="ARBA00022833"/>
    </source>
</evidence>
<dbReference type="GO" id="GO:0070006">
    <property type="term" value="F:metalloaminopeptidase activity"/>
    <property type="evidence" value="ECO:0007669"/>
    <property type="project" value="TreeGrafter"/>
</dbReference>
<dbReference type="Pfam" id="PF17900">
    <property type="entry name" value="Peptidase_M1_N"/>
    <property type="match status" value="1"/>
</dbReference>
<dbReference type="SUPFAM" id="SSF63737">
    <property type="entry name" value="Leukotriene A4 hydrolase N-terminal domain"/>
    <property type="match status" value="1"/>
</dbReference>
<dbReference type="GO" id="GO:0043171">
    <property type="term" value="P:peptide catabolic process"/>
    <property type="evidence" value="ECO:0007669"/>
    <property type="project" value="TreeGrafter"/>
</dbReference>
<dbReference type="InterPro" id="IPR014782">
    <property type="entry name" value="Peptidase_M1_dom"/>
</dbReference>
<dbReference type="GO" id="GO:0006508">
    <property type="term" value="P:proteolysis"/>
    <property type="evidence" value="ECO:0007669"/>
    <property type="project" value="UniProtKB-KW"/>
</dbReference>
<dbReference type="InterPro" id="IPR050344">
    <property type="entry name" value="Peptidase_M1_aminopeptidases"/>
</dbReference>
<dbReference type="AlphaFoldDB" id="A0A7V0Z5J0"/>
<evidence type="ECO:0000256" key="9">
    <source>
        <dbReference type="ARBA" id="ARBA00022801"/>
    </source>
</evidence>
<dbReference type="EMBL" id="DSKY01000014">
    <property type="protein sequence ID" value="HDY59037.1"/>
    <property type="molecule type" value="Genomic_DNA"/>
</dbReference>
<proteinExistence type="inferred from homology"/>
<organism evidence="14">
    <name type="scientific">candidate division WOR-3 bacterium</name>
    <dbReference type="NCBI Taxonomy" id="2052148"/>
    <lineage>
        <taxon>Bacteria</taxon>
        <taxon>Bacteria division WOR-3</taxon>
    </lineage>
</organism>
<keyword evidence="7" id="KW-0645">Protease</keyword>
<evidence type="ECO:0000259" key="12">
    <source>
        <dbReference type="Pfam" id="PF01433"/>
    </source>
</evidence>
<dbReference type="GO" id="GO:0008270">
    <property type="term" value="F:zinc ion binding"/>
    <property type="evidence" value="ECO:0007669"/>
    <property type="project" value="InterPro"/>
</dbReference>
<comment type="catalytic activity">
    <reaction evidence="1">
        <text>Release of an N-terminal amino acid, Xaa-|-Yaa- from a peptide, amide or arylamide. Xaa is preferably Ala, but may be most amino acids including Pro (slow action). When a terminal hydrophobic residue is followed by a prolyl residue, the two may be released as an intact Xaa-Pro dipeptide.</text>
        <dbReference type="EC" id="3.4.11.2"/>
    </reaction>
</comment>
<evidence type="ECO:0000259" key="13">
    <source>
        <dbReference type="Pfam" id="PF17900"/>
    </source>
</evidence>
<sequence length="649" mass="75448">MAFIFILFLQWNDVNVEGKWICPMPGKQSIFAESLHSFDVLKYQLDVTVPMTSRSLQGINQIKCRSNTNGLNVVTLHSYTLIIDTVKVNNINATYTTANETLHINLPQQFNYSDSFNISVHYHGSWSVTSSQTGFCYWPKNYNSNTLHSVAYTLGEPWDARRWMPCYDEPFDKADQGCIISVTAPDSFVVCANGQLVNVVNNPNNTKTWTYEETNPITTYLMHFGVSKFAKWSQWYHDPDGDSVEIRHFIWPQDSSQSVIAFQYLPDAMYLFDSLYGDYPFGRYGQDAVYPYAWGGMEHQTQTTIHRWWILYNSENGMAHELSHQWWGDMVTCVDFRDIWLNEGFATYSDANYNWYRFGYNNFITTMQNRANDYFSADAQWRHPIYDPPLSELFDYGHTYCKASWVVHMLRYLNQEQFFNALAVYRDSFEYGCASTEDLKMIFNQAYGTDLSWFFNEWVYGQGYPVYNIYWTCSPSGNNYQFIANIHQVQTNAPPIFHIPVQIKLFMGSNDTLLNIPITGSPTHIDLMVSQNVDSIRFDPNKWILCKSYIYTGIEEISKGNLDNKILFQSNPMRALLFDYTINMKAYVQFKIYDAIGRMIKELEPGIKEPGCYKICINSLPTGIYFIRMNLRSGKTSVFEKYTKVVVID</sequence>
<evidence type="ECO:0000313" key="14">
    <source>
        <dbReference type="EMBL" id="HDY59037.1"/>
    </source>
</evidence>
<dbReference type="InterPro" id="IPR001930">
    <property type="entry name" value="Peptidase_M1"/>
</dbReference>
<evidence type="ECO:0000256" key="6">
    <source>
        <dbReference type="ARBA" id="ARBA00022438"/>
    </source>
</evidence>
<keyword evidence="9" id="KW-0378">Hydrolase</keyword>
<keyword evidence="6" id="KW-0031">Aminopeptidase</keyword>
<dbReference type="InterPro" id="IPR027268">
    <property type="entry name" value="Peptidase_M4/M1_CTD_sf"/>
</dbReference>
<dbReference type="InterPro" id="IPR042097">
    <property type="entry name" value="Aminopeptidase_N-like_N_sf"/>
</dbReference>
<evidence type="ECO:0000256" key="4">
    <source>
        <dbReference type="ARBA" id="ARBA00012564"/>
    </source>
</evidence>
<evidence type="ECO:0000256" key="11">
    <source>
        <dbReference type="ARBA" id="ARBA00023049"/>
    </source>
</evidence>
<evidence type="ECO:0000256" key="3">
    <source>
        <dbReference type="ARBA" id="ARBA00010136"/>
    </source>
</evidence>
<keyword evidence="8" id="KW-0479">Metal-binding</keyword>
<keyword evidence="10" id="KW-0862">Zinc</keyword>
<dbReference type="PANTHER" id="PTHR11533">
    <property type="entry name" value="PROTEASE M1 ZINC METALLOPROTEASE"/>
    <property type="match status" value="1"/>
</dbReference>
<dbReference type="Gene3D" id="1.10.390.10">
    <property type="entry name" value="Neutral Protease Domain 2"/>
    <property type="match status" value="1"/>
</dbReference>
<comment type="caution">
    <text evidence="14">The sequence shown here is derived from an EMBL/GenBank/DDBJ whole genome shotgun (WGS) entry which is preliminary data.</text>
</comment>
<dbReference type="CDD" id="cd09603">
    <property type="entry name" value="M1_APN_like"/>
    <property type="match status" value="1"/>
</dbReference>
<accession>A0A7V0Z5J0</accession>
<dbReference type="SUPFAM" id="SSF55486">
    <property type="entry name" value="Metalloproteases ('zincins'), catalytic domain"/>
    <property type="match status" value="1"/>
</dbReference>
<name>A0A7V0Z5J0_UNCW3</name>
<gene>
    <name evidence="14" type="ORF">ENP86_05750</name>
</gene>
<evidence type="ECO:0000256" key="5">
    <source>
        <dbReference type="ARBA" id="ARBA00015611"/>
    </source>
</evidence>
<comment type="similarity">
    <text evidence="3">Belongs to the peptidase M1 family.</text>
</comment>
<evidence type="ECO:0000256" key="7">
    <source>
        <dbReference type="ARBA" id="ARBA00022670"/>
    </source>
</evidence>
<dbReference type="GO" id="GO:0016285">
    <property type="term" value="F:alanyl aminopeptidase activity"/>
    <property type="evidence" value="ECO:0007669"/>
    <property type="project" value="UniProtKB-EC"/>
</dbReference>
<dbReference type="Pfam" id="PF01433">
    <property type="entry name" value="Peptidase_M1"/>
    <property type="match status" value="1"/>
</dbReference>
<comment type="cofactor">
    <cofactor evidence="2">
        <name>Zn(2+)</name>
        <dbReference type="ChEBI" id="CHEBI:29105"/>
    </cofactor>
</comment>
<protein>
    <recommendedName>
        <fullName evidence="5">Aminopeptidase N</fullName>
        <ecNumber evidence="4">3.4.11.2</ecNumber>
    </recommendedName>
</protein>
<dbReference type="PANTHER" id="PTHR11533:SF174">
    <property type="entry name" value="PUROMYCIN-SENSITIVE AMINOPEPTIDASE-RELATED"/>
    <property type="match status" value="1"/>
</dbReference>
<dbReference type="GO" id="GO:0042277">
    <property type="term" value="F:peptide binding"/>
    <property type="evidence" value="ECO:0007669"/>
    <property type="project" value="TreeGrafter"/>
</dbReference>
<feature type="domain" description="Aminopeptidase N-like N-terminal" evidence="13">
    <location>
        <begin position="42"/>
        <end position="221"/>
    </location>
</feature>
<keyword evidence="11" id="KW-0482">Metalloprotease</keyword>
<feature type="domain" description="Peptidase M1 membrane alanine aminopeptidase" evidence="12">
    <location>
        <begin position="274"/>
        <end position="458"/>
    </location>
</feature>
<reference evidence="14" key="1">
    <citation type="journal article" date="2020" name="mSystems">
        <title>Genome- and Community-Level Interaction Insights into Carbon Utilization and Element Cycling Functions of Hydrothermarchaeota in Hydrothermal Sediment.</title>
        <authorList>
            <person name="Zhou Z."/>
            <person name="Liu Y."/>
            <person name="Xu W."/>
            <person name="Pan J."/>
            <person name="Luo Z.H."/>
            <person name="Li M."/>
        </authorList>
    </citation>
    <scope>NUCLEOTIDE SEQUENCE [LARGE SCALE GENOMIC DNA]</scope>
    <source>
        <strain evidence="14">SpSt-258</strain>
    </source>
</reference>
<dbReference type="Gene3D" id="2.60.40.1730">
    <property type="entry name" value="tricorn interacting facor f3 domain"/>
    <property type="match status" value="1"/>
</dbReference>
<dbReference type="GO" id="GO:0016020">
    <property type="term" value="C:membrane"/>
    <property type="evidence" value="ECO:0007669"/>
    <property type="project" value="TreeGrafter"/>
</dbReference>
<dbReference type="PRINTS" id="PR00756">
    <property type="entry name" value="ALADIPTASE"/>
</dbReference>
<dbReference type="InterPro" id="IPR045357">
    <property type="entry name" value="Aminopeptidase_N-like_N"/>
</dbReference>
<dbReference type="GO" id="GO:0005615">
    <property type="term" value="C:extracellular space"/>
    <property type="evidence" value="ECO:0007669"/>
    <property type="project" value="TreeGrafter"/>
</dbReference>
<evidence type="ECO:0000256" key="2">
    <source>
        <dbReference type="ARBA" id="ARBA00001947"/>
    </source>
</evidence>
<dbReference type="GO" id="GO:0005737">
    <property type="term" value="C:cytoplasm"/>
    <property type="evidence" value="ECO:0007669"/>
    <property type="project" value="TreeGrafter"/>
</dbReference>
<dbReference type="EC" id="3.4.11.2" evidence="4"/>